<reference evidence="1 2" key="1">
    <citation type="submission" date="2018-12" db="EMBL/GenBank/DDBJ databases">
        <title>Deinococcus radiophilus ATCC 27603 genome sequencing and assembly.</title>
        <authorList>
            <person name="Maclea K.S."/>
            <person name="Maynard C.R."/>
        </authorList>
    </citation>
    <scope>NUCLEOTIDE SEQUENCE [LARGE SCALE GENOMIC DNA]</scope>
    <source>
        <strain evidence="1 2">ATCC 27603</strain>
    </source>
</reference>
<proteinExistence type="predicted"/>
<gene>
    <name evidence="1" type="ORF">EJ104_04300</name>
</gene>
<dbReference type="Proteomes" id="UP000277766">
    <property type="component" value="Unassembled WGS sequence"/>
</dbReference>
<name>A0A3S0KF10_9DEIO</name>
<dbReference type="AlphaFoldDB" id="A0A3S0KF10"/>
<dbReference type="RefSeq" id="WP_126351526.1">
    <property type="nucleotide sequence ID" value="NZ_CP086380.1"/>
</dbReference>
<dbReference type="EMBL" id="RXPE01000005">
    <property type="protein sequence ID" value="RTR29072.1"/>
    <property type="molecule type" value="Genomic_DNA"/>
</dbReference>
<evidence type="ECO:0000313" key="2">
    <source>
        <dbReference type="Proteomes" id="UP000277766"/>
    </source>
</evidence>
<protein>
    <submittedName>
        <fullName evidence="1">Uncharacterized protein</fullName>
    </submittedName>
</protein>
<accession>A0A3S0KF10</accession>
<sequence length="528" mass="57685">MIENWELRVWSPAGPGPRIIPRDESYIRATGLRMQLTPEQDCREATFDAKGAGLQLKPLDCVQIVYGGTPLFYGELRDGGNVRDVHGHRHVLRSAALALKEVTLSPGFKTPQQPAHLTVRTILQDVIASGQLGSPSVIGYDAALCPDLGFDCRAVVDAAQQTAYALLERIAQDGAGYGVSVRFGVRPDRKFFCLPAQITTREIQEAELASVTWKPPVTEEPVTAVLWHVAKSNDGRWVTHLSVSPEAALYRQRVKSVALNEGVDVWITANDAHYAASTGTRVDVFKYIPESDEIEITHDLNATDSLRDGVGFEDRTIAGARVYLAGGEYASEVSLTVTANAQRLVFHNEHGFVGDEPVGETGRKYLGRQDTWAGLQVDGKDVTTVLSSSPHVFTGAFGTAKLTLNLAARPEPADYWTANLWLREVRAERVDTALLDKMAHYHYKTPHPEPADLELRTFIPPAQLPKYVTLGTYQSIVDGWEYRMSAQRGMTLACLTGQAEDPAALAQAELIKARDGQAVITAITAGGT</sequence>
<evidence type="ECO:0000313" key="1">
    <source>
        <dbReference type="EMBL" id="RTR29072.1"/>
    </source>
</evidence>
<comment type="caution">
    <text evidence="1">The sequence shown here is derived from an EMBL/GenBank/DDBJ whole genome shotgun (WGS) entry which is preliminary data.</text>
</comment>
<dbReference type="OrthoDB" id="63321at2"/>
<organism evidence="1 2">
    <name type="scientific">Deinococcus radiophilus</name>
    <dbReference type="NCBI Taxonomy" id="32062"/>
    <lineage>
        <taxon>Bacteria</taxon>
        <taxon>Thermotogati</taxon>
        <taxon>Deinococcota</taxon>
        <taxon>Deinococci</taxon>
        <taxon>Deinococcales</taxon>
        <taxon>Deinococcaceae</taxon>
        <taxon>Deinococcus</taxon>
    </lineage>
</organism>
<keyword evidence="2" id="KW-1185">Reference proteome</keyword>